<evidence type="ECO:0000256" key="9">
    <source>
        <dbReference type="SAM" id="Phobius"/>
    </source>
</evidence>
<sequence length="157" mass="17372">MVVVVAGYTLAWLPMNGINLVMDLFPSVATPSYFKYVYVTCHWLAMAHTTYNPLIYAWINSRFRTAFRATLAKVKCSLRCPCPHFFPSLYSSSSASRRLCGGGQHLVGFGNLTRGGRSRGDTTLTTCGSSFSDSLTALRPSQTQQNHPNTNLPPIWT</sequence>
<dbReference type="SUPFAM" id="SSF81321">
    <property type="entry name" value="Family A G protein-coupled receptor-like"/>
    <property type="match status" value="1"/>
</dbReference>
<dbReference type="InterPro" id="IPR017452">
    <property type="entry name" value="GPCR_Rhodpsn_7TM"/>
</dbReference>
<keyword evidence="4" id="KW-0297">G-protein coupled receptor</keyword>
<evidence type="ECO:0000256" key="2">
    <source>
        <dbReference type="ARBA" id="ARBA00022692"/>
    </source>
</evidence>
<keyword evidence="6" id="KW-0675">Receptor</keyword>
<dbReference type="EMBL" id="CAJVCH010548145">
    <property type="protein sequence ID" value="CAG7828596.1"/>
    <property type="molecule type" value="Genomic_DNA"/>
</dbReference>
<accession>A0A8J2PUJ6</accession>
<keyword evidence="12" id="KW-1185">Reference proteome</keyword>
<keyword evidence="2 9" id="KW-0812">Transmembrane</keyword>
<keyword evidence="5 9" id="KW-0472">Membrane</keyword>
<evidence type="ECO:0000256" key="3">
    <source>
        <dbReference type="ARBA" id="ARBA00022989"/>
    </source>
</evidence>
<evidence type="ECO:0000313" key="11">
    <source>
        <dbReference type="EMBL" id="CAG7828596.1"/>
    </source>
</evidence>
<reference evidence="11" key="1">
    <citation type="submission" date="2021-06" db="EMBL/GenBank/DDBJ databases">
        <authorList>
            <person name="Hodson N. C."/>
            <person name="Mongue J. A."/>
            <person name="Jaron S. K."/>
        </authorList>
    </citation>
    <scope>NUCLEOTIDE SEQUENCE</scope>
</reference>
<proteinExistence type="predicted"/>
<gene>
    <name evidence="11" type="ORF">AFUS01_LOCUS38514</name>
</gene>
<dbReference type="GO" id="GO:0016020">
    <property type="term" value="C:membrane"/>
    <property type="evidence" value="ECO:0007669"/>
    <property type="project" value="UniProtKB-SubCell"/>
</dbReference>
<evidence type="ECO:0000256" key="7">
    <source>
        <dbReference type="ARBA" id="ARBA00023224"/>
    </source>
</evidence>
<dbReference type="GO" id="GO:0004930">
    <property type="term" value="F:G protein-coupled receptor activity"/>
    <property type="evidence" value="ECO:0007669"/>
    <property type="project" value="UniProtKB-KW"/>
</dbReference>
<keyword evidence="7" id="KW-0807">Transducer</keyword>
<keyword evidence="3 9" id="KW-1133">Transmembrane helix</keyword>
<dbReference type="PROSITE" id="PS50262">
    <property type="entry name" value="G_PROTEIN_RECEP_F1_2"/>
    <property type="match status" value="1"/>
</dbReference>
<comment type="subcellular location">
    <subcellularLocation>
        <location evidence="1">Membrane</location>
        <topology evidence="1">Multi-pass membrane protein</topology>
    </subcellularLocation>
</comment>
<dbReference type="PANTHER" id="PTHR24235:SF29">
    <property type="entry name" value="GH23382P"/>
    <property type="match status" value="1"/>
</dbReference>
<protein>
    <recommendedName>
        <fullName evidence="10">G-protein coupled receptors family 1 profile domain-containing protein</fullName>
    </recommendedName>
</protein>
<comment type="caution">
    <text evidence="11">The sequence shown here is derived from an EMBL/GenBank/DDBJ whole genome shotgun (WGS) entry which is preliminary data.</text>
</comment>
<name>A0A8J2PUJ6_9HEXA</name>
<organism evidence="11 12">
    <name type="scientific">Allacma fusca</name>
    <dbReference type="NCBI Taxonomy" id="39272"/>
    <lineage>
        <taxon>Eukaryota</taxon>
        <taxon>Metazoa</taxon>
        <taxon>Ecdysozoa</taxon>
        <taxon>Arthropoda</taxon>
        <taxon>Hexapoda</taxon>
        <taxon>Collembola</taxon>
        <taxon>Symphypleona</taxon>
        <taxon>Sminthuridae</taxon>
        <taxon>Allacma</taxon>
    </lineage>
</organism>
<evidence type="ECO:0000313" key="12">
    <source>
        <dbReference type="Proteomes" id="UP000708208"/>
    </source>
</evidence>
<evidence type="ECO:0000259" key="10">
    <source>
        <dbReference type="PROSITE" id="PS50262"/>
    </source>
</evidence>
<evidence type="ECO:0000256" key="8">
    <source>
        <dbReference type="SAM" id="MobiDB-lite"/>
    </source>
</evidence>
<evidence type="ECO:0000256" key="6">
    <source>
        <dbReference type="ARBA" id="ARBA00023170"/>
    </source>
</evidence>
<evidence type="ECO:0000256" key="5">
    <source>
        <dbReference type="ARBA" id="ARBA00023136"/>
    </source>
</evidence>
<evidence type="ECO:0000256" key="4">
    <source>
        <dbReference type="ARBA" id="ARBA00023040"/>
    </source>
</evidence>
<dbReference type="Proteomes" id="UP000708208">
    <property type="component" value="Unassembled WGS sequence"/>
</dbReference>
<evidence type="ECO:0000256" key="1">
    <source>
        <dbReference type="ARBA" id="ARBA00004141"/>
    </source>
</evidence>
<feature type="transmembrane region" description="Helical" evidence="9">
    <location>
        <begin position="33"/>
        <end position="59"/>
    </location>
</feature>
<feature type="domain" description="G-protein coupled receptors family 1 profile" evidence="10">
    <location>
        <begin position="1"/>
        <end position="56"/>
    </location>
</feature>
<feature type="region of interest" description="Disordered" evidence="8">
    <location>
        <begin position="138"/>
        <end position="157"/>
    </location>
</feature>
<dbReference type="OrthoDB" id="10053194at2759"/>
<dbReference type="PANTHER" id="PTHR24235">
    <property type="entry name" value="NEUROPEPTIDE Y RECEPTOR"/>
    <property type="match status" value="1"/>
</dbReference>
<dbReference type="AlphaFoldDB" id="A0A8J2PUJ6"/>